<sequence length="294" mass="33476">MSSDAQRSQVNPNEPKQDPPPVLWNKIPPLVRFTQSPNKGSEQIDERCFTYCWQTAGGRAAHRPPICRSTCLRRVLPHEVGQIAFRSNGQQLEAGERKYPLPPEGQRLMAYFSSLIRQSEEDAARPDPESRKYHWEEGYYLWTSKNTYGIADKFGMMQKSLEEQVAAQHRKEEVLRKWQHVDEELIRRADPVTRSLPGKGKPWFADSHNDAMLIPLSHALTPLTAPFQNVLGPMEKTVGLMRENFESGATQRLAGQILEKLQSPEPYQIARDAAVEMWKLLMNPPDDEGGDSSI</sequence>
<feature type="compositionally biased region" description="Polar residues" evidence="1">
    <location>
        <begin position="1"/>
        <end position="14"/>
    </location>
</feature>
<protein>
    <submittedName>
        <fullName evidence="2">Uncharacterized protein</fullName>
    </submittedName>
</protein>
<dbReference type="OrthoDB" id="3171382at2759"/>
<organism evidence="2 3">
    <name type="scientific">Obba rivulosa</name>
    <dbReference type="NCBI Taxonomy" id="1052685"/>
    <lineage>
        <taxon>Eukaryota</taxon>
        <taxon>Fungi</taxon>
        <taxon>Dikarya</taxon>
        <taxon>Basidiomycota</taxon>
        <taxon>Agaricomycotina</taxon>
        <taxon>Agaricomycetes</taxon>
        <taxon>Polyporales</taxon>
        <taxon>Gelatoporiaceae</taxon>
        <taxon>Obba</taxon>
    </lineage>
</organism>
<evidence type="ECO:0000256" key="1">
    <source>
        <dbReference type="SAM" id="MobiDB-lite"/>
    </source>
</evidence>
<accession>A0A8E2AXG7</accession>
<proteinExistence type="predicted"/>
<evidence type="ECO:0000313" key="2">
    <source>
        <dbReference type="EMBL" id="OCH89882.1"/>
    </source>
</evidence>
<feature type="region of interest" description="Disordered" evidence="1">
    <location>
        <begin position="1"/>
        <end position="26"/>
    </location>
</feature>
<reference evidence="2 3" key="1">
    <citation type="submission" date="2016-07" db="EMBL/GenBank/DDBJ databases">
        <title>Draft genome of the white-rot fungus Obba rivulosa 3A-2.</title>
        <authorList>
            <consortium name="DOE Joint Genome Institute"/>
            <person name="Miettinen O."/>
            <person name="Riley R."/>
            <person name="Acob R."/>
            <person name="Barry K."/>
            <person name="Cullen D."/>
            <person name="De Vries R."/>
            <person name="Hainaut M."/>
            <person name="Hatakka A."/>
            <person name="Henrissat B."/>
            <person name="Hilden K."/>
            <person name="Kuo R."/>
            <person name="Labutti K."/>
            <person name="Lipzen A."/>
            <person name="Makela M.R."/>
            <person name="Sandor L."/>
            <person name="Spatafora J.W."/>
            <person name="Grigoriev I.V."/>
            <person name="Hibbett D.S."/>
        </authorList>
    </citation>
    <scope>NUCLEOTIDE SEQUENCE [LARGE SCALE GENOMIC DNA]</scope>
    <source>
        <strain evidence="2 3">3A-2</strain>
    </source>
</reference>
<dbReference type="AlphaFoldDB" id="A0A8E2AXG7"/>
<gene>
    <name evidence="2" type="ORF">OBBRIDRAFT_835488</name>
</gene>
<evidence type="ECO:0000313" key="3">
    <source>
        <dbReference type="Proteomes" id="UP000250043"/>
    </source>
</evidence>
<dbReference type="Proteomes" id="UP000250043">
    <property type="component" value="Unassembled WGS sequence"/>
</dbReference>
<name>A0A8E2AXG7_9APHY</name>
<keyword evidence="3" id="KW-1185">Reference proteome</keyword>
<dbReference type="EMBL" id="KV722417">
    <property type="protein sequence ID" value="OCH89882.1"/>
    <property type="molecule type" value="Genomic_DNA"/>
</dbReference>